<proteinExistence type="evidence at transcript level"/>
<accession>A0A6F9DJY5</accession>
<evidence type="ECO:0000313" key="1">
    <source>
        <dbReference type="EMBL" id="CAB3263298.1"/>
    </source>
</evidence>
<organism evidence="1">
    <name type="scientific">Phallusia mammillata</name>
    <dbReference type="NCBI Taxonomy" id="59560"/>
    <lineage>
        <taxon>Eukaryota</taxon>
        <taxon>Metazoa</taxon>
        <taxon>Chordata</taxon>
        <taxon>Tunicata</taxon>
        <taxon>Ascidiacea</taxon>
        <taxon>Phlebobranchia</taxon>
        <taxon>Ascidiidae</taxon>
        <taxon>Phallusia</taxon>
    </lineage>
</organism>
<sequence length="227" mass="24916">MSVPARTAPNGVGVLTFITTPTFFTIYLEQVPGVTGFEVEVNNTMDDTNSTVYAVPDSVVNSLYVSVVLNRLPNTNYSVRVRASQVALSDYSETQSPYGAAQFVTTDMISVFASINLTMQTFAADANNDATLRATIESELLSAYQTRSEKVVNVNVINLEVGTSQCHHELIVSDQSVPPSTAGLDLTMVNSTLYSDSIVRYRGKIEFVVLSVIHRYVRSFCFFLFSC</sequence>
<dbReference type="AlphaFoldDB" id="A0A6F9DJY5"/>
<reference evidence="1" key="1">
    <citation type="submission" date="2020-04" db="EMBL/GenBank/DDBJ databases">
        <authorList>
            <person name="Neveu A P."/>
        </authorList>
    </citation>
    <scope>NUCLEOTIDE SEQUENCE</scope>
    <source>
        <tissue evidence="1">Whole embryo</tissue>
    </source>
</reference>
<name>A0A6F9DJY5_9ASCI</name>
<gene>
    <name evidence="1" type="primary">LOC108950330-002</name>
</gene>
<dbReference type="InterPro" id="IPR036116">
    <property type="entry name" value="FN3_sf"/>
</dbReference>
<dbReference type="SUPFAM" id="SSF49265">
    <property type="entry name" value="Fibronectin type III"/>
    <property type="match status" value="1"/>
</dbReference>
<dbReference type="EMBL" id="LR787436">
    <property type="protein sequence ID" value="CAB3263298.1"/>
    <property type="molecule type" value="mRNA"/>
</dbReference>
<protein>
    <submittedName>
        <fullName evidence="1">Uncharacterized protein LOC108950330</fullName>
    </submittedName>
</protein>